<evidence type="ECO:0000256" key="2">
    <source>
        <dbReference type="SAM" id="Phobius"/>
    </source>
</evidence>
<sequence>MRPCPPQRDDSPRRRSARALGLASTGVLLSACAHVLATGAALPPTALAAGGVVAAGVMFPLTGRRPSVALGTAALAVLQSVLHLLFAALTPSVQSAHSLAGVAHGHAVTPQPYTTLAPTLPMLCGHLLAAAVLAWLLHHGELAAEQLSTPGRTPVIEALRGAVLALCCRPCLGQCSLPQAPERAFPHTFRRPRPFGGGMAPARGVTRRGPPDEGLRTRLMRPSRRTPPVLPVFPSSRRRPTRPRSGAHFTPE</sequence>
<evidence type="ECO:0000256" key="1">
    <source>
        <dbReference type="SAM" id="MobiDB-lite"/>
    </source>
</evidence>
<evidence type="ECO:0008006" key="5">
    <source>
        <dbReference type="Google" id="ProtNLM"/>
    </source>
</evidence>
<gene>
    <name evidence="3" type="ORF">G3I39_21240</name>
</gene>
<name>A0A6N9VA07_STRMI</name>
<proteinExistence type="predicted"/>
<accession>A0A6N9VA07</accession>
<evidence type="ECO:0000313" key="3">
    <source>
        <dbReference type="EMBL" id="NEB69556.1"/>
    </source>
</evidence>
<feature type="region of interest" description="Disordered" evidence="1">
    <location>
        <begin position="186"/>
        <end position="252"/>
    </location>
</feature>
<keyword evidence="2" id="KW-0812">Transmembrane</keyword>
<dbReference type="EMBL" id="JAAGME010000892">
    <property type="protein sequence ID" value="NEB69556.1"/>
    <property type="molecule type" value="Genomic_DNA"/>
</dbReference>
<reference evidence="3 4" key="1">
    <citation type="submission" date="2020-01" db="EMBL/GenBank/DDBJ databases">
        <title>Insect and environment-associated Actinomycetes.</title>
        <authorList>
            <person name="Currrie C."/>
            <person name="Chevrette M."/>
            <person name="Carlson C."/>
            <person name="Stubbendieck R."/>
            <person name="Wendt-Pienkowski E."/>
        </authorList>
    </citation>
    <scope>NUCLEOTIDE SEQUENCE [LARGE SCALE GENOMIC DNA]</scope>
    <source>
        <strain evidence="3 4">SID14438</strain>
    </source>
</reference>
<organism evidence="3 4">
    <name type="scientific">Streptomyces microflavus</name>
    <name type="common">Streptomyces lipmanii</name>
    <dbReference type="NCBI Taxonomy" id="1919"/>
    <lineage>
        <taxon>Bacteria</taxon>
        <taxon>Bacillati</taxon>
        <taxon>Actinomycetota</taxon>
        <taxon>Actinomycetes</taxon>
        <taxon>Kitasatosporales</taxon>
        <taxon>Streptomycetaceae</taxon>
        <taxon>Streptomyces</taxon>
    </lineage>
</organism>
<keyword evidence="2" id="KW-1133">Transmembrane helix</keyword>
<feature type="transmembrane region" description="Helical" evidence="2">
    <location>
        <begin position="119"/>
        <end position="137"/>
    </location>
</feature>
<keyword evidence="2" id="KW-0472">Membrane</keyword>
<dbReference type="Proteomes" id="UP000471648">
    <property type="component" value="Unassembled WGS sequence"/>
</dbReference>
<feature type="transmembrane region" description="Helical" evidence="2">
    <location>
        <begin position="43"/>
        <end position="61"/>
    </location>
</feature>
<dbReference type="RefSeq" id="WP_164357842.1">
    <property type="nucleotide sequence ID" value="NZ_CP109320.1"/>
</dbReference>
<protein>
    <recommendedName>
        <fullName evidence="5">Integral membrane protein</fullName>
    </recommendedName>
</protein>
<dbReference type="AlphaFoldDB" id="A0A6N9VA07"/>
<evidence type="ECO:0000313" key="4">
    <source>
        <dbReference type="Proteomes" id="UP000471648"/>
    </source>
</evidence>
<comment type="caution">
    <text evidence="3">The sequence shown here is derived from an EMBL/GenBank/DDBJ whole genome shotgun (WGS) entry which is preliminary data.</text>
</comment>
<dbReference type="PROSITE" id="PS51257">
    <property type="entry name" value="PROKAR_LIPOPROTEIN"/>
    <property type="match status" value="1"/>
</dbReference>
<feature type="transmembrane region" description="Helical" evidence="2">
    <location>
        <begin position="68"/>
        <end position="89"/>
    </location>
</feature>